<organism evidence="3 4">
    <name type="scientific">Enhygromyxa salina</name>
    <dbReference type="NCBI Taxonomy" id="215803"/>
    <lineage>
        <taxon>Bacteria</taxon>
        <taxon>Pseudomonadati</taxon>
        <taxon>Myxococcota</taxon>
        <taxon>Polyangia</taxon>
        <taxon>Nannocystales</taxon>
        <taxon>Nannocystaceae</taxon>
        <taxon>Enhygromyxa</taxon>
    </lineage>
</organism>
<evidence type="ECO:0000256" key="1">
    <source>
        <dbReference type="SAM" id="MobiDB-lite"/>
    </source>
</evidence>
<dbReference type="Proteomes" id="UP000238823">
    <property type="component" value="Unassembled WGS sequence"/>
</dbReference>
<gene>
    <name evidence="3" type="ORF">ENSA7_57520</name>
</gene>
<dbReference type="AlphaFoldDB" id="A0A2S9Y7S1"/>
<evidence type="ECO:0000313" key="3">
    <source>
        <dbReference type="EMBL" id="PRQ01147.1"/>
    </source>
</evidence>
<accession>A0A2S9Y7S1</accession>
<name>A0A2S9Y7S1_9BACT</name>
<feature type="signal peptide" evidence="2">
    <location>
        <begin position="1"/>
        <end position="19"/>
    </location>
</feature>
<feature type="region of interest" description="Disordered" evidence="1">
    <location>
        <begin position="24"/>
        <end position="67"/>
    </location>
</feature>
<evidence type="ECO:0000313" key="4">
    <source>
        <dbReference type="Proteomes" id="UP000238823"/>
    </source>
</evidence>
<sequence length="138" mass="13652">MKQLGAVMLALGLSLGLAACEKDRQPAAEPGGPTVVVEEPGATPSPVPGEDSAGGSESGLEGGEPGTTKIVETDVACQSDADCVASSCCHPTTCVALVDAPDCSASTCTMDCRAGTMDCNGGCVCQAGRCAAQLWFAP</sequence>
<evidence type="ECO:0000256" key="2">
    <source>
        <dbReference type="SAM" id="SignalP"/>
    </source>
</evidence>
<reference evidence="3 4" key="1">
    <citation type="submission" date="2018-03" db="EMBL/GenBank/DDBJ databases">
        <title>Draft Genome Sequences of the Obligatory Marine Myxobacteria Enhygromyxa salina SWB007.</title>
        <authorList>
            <person name="Poehlein A."/>
            <person name="Moghaddam J.A."/>
            <person name="Harms H."/>
            <person name="Alanjari M."/>
            <person name="Koenig G.M."/>
            <person name="Daniel R."/>
            <person name="Schaeberle T.F."/>
        </authorList>
    </citation>
    <scope>NUCLEOTIDE SEQUENCE [LARGE SCALE GENOMIC DNA]</scope>
    <source>
        <strain evidence="3 4">SWB007</strain>
    </source>
</reference>
<evidence type="ECO:0008006" key="5">
    <source>
        <dbReference type="Google" id="ProtNLM"/>
    </source>
</evidence>
<dbReference type="EMBL" id="PVNL01000117">
    <property type="protein sequence ID" value="PRQ01147.1"/>
    <property type="molecule type" value="Genomic_DNA"/>
</dbReference>
<dbReference type="PROSITE" id="PS51257">
    <property type="entry name" value="PROKAR_LIPOPROTEIN"/>
    <property type="match status" value="1"/>
</dbReference>
<feature type="compositionally biased region" description="Gly residues" evidence="1">
    <location>
        <begin position="56"/>
        <end position="65"/>
    </location>
</feature>
<comment type="caution">
    <text evidence="3">The sequence shown here is derived from an EMBL/GenBank/DDBJ whole genome shotgun (WGS) entry which is preliminary data.</text>
</comment>
<proteinExistence type="predicted"/>
<protein>
    <recommendedName>
        <fullName evidence="5">Stigma-specific protein, Stig1</fullName>
    </recommendedName>
</protein>
<keyword evidence="2" id="KW-0732">Signal</keyword>
<feature type="chain" id="PRO_5015522958" description="Stigma-specific protein, Stig1" evidence="2">
    <location>
        <begin position="20"/>
        <end position="138"/>
    </location>
</feature>